<keyword evidence="1" id="KW-1133">Transmembrane helix</keyword>
<protein>
    <submittedName>
        <fullName evidence="2">Uncharacterized protein</fullName>
    </submittedName>
</protein>
<dbReference type="AlphaFoldDB" id="B3DZ88"/>
<dbReference type="HOGENOM" id="CLU_3312575_0_0_0"/>
<evidence type="ECO:0000313" key="2">
    <source>
        <dbReference type="EMBL" id="ACD84180.1"/>
    </source>
</evidence>
<name>B3DZ88_METI4</name>
<accession>B3DZ88</accession>
<keyword evidence="1" id="KW-0472">Membrane</keyword>
<reference evidence="2 3" key="1">
    <citation type="journal article" date="2008" name="Biol. Direct">
        <title>Complete genome sequence of the extremely acidophilic methanotroph isolate V4, Methylacidiphilum infernorum, a representative of the bacterial phylum Verrucomicrobia.</title>
        <authorList>
            <person name="Hou S."/>
            <person name="Makarova K.S."/>
            <person name="Saw J.H."/>
            <person name="Senin P."/>
            <person name="Ly B.V."/>
            <person name="Zhou Z."/>
            <person name="Ren Y."/>
            <person name="Wang J."/>
            <person name="Galperin M.Y."/>
            <person name="Omelchenko M.V."/>
            <person name="Wolf Y.I."/>
            <person name="Yutin N."/>
            <person name="Koonin E.V."/>
            <person name="Stott M.B."/>
            <person name="Mountain B.W."/>
            <person name="Crowe M.A."/>
            <person name="Smirnova A.V."/>
            <person name="Dunfield P.F."/>
            <person name="Feng L."/>
            <person name="Wang L."/>
            <person name="Alam M."/>
        </authorList>
    </citation>
    <scope>NUCLEOTIDE SEQUENCE [LARGE SCALE GENOMIC DNA]</scope>
    <source>
        <strain evidence="3">Isolate V4</strain>
    </source>
</reference>
<evidence type="ECO:0000256" key="1">
    <source>
        <dbReference type="SAM" id="Phobius"/>
    </source>
</evidence>
<feature type="transmembrane region" description="Helical" evidence="1">
    <location>
        <begin position="13"/>
        <end position="35"/>
    </location>
</feature>
<proteinExistence type="predicted"/>
<dbReference type="EMBL" id="CP000975">
    <property type="protein sequence ID" value="ACD84180.1"/>
    <property type="molecule type" value="Genomic_DNA"/>
</dbReference>
<dbReference type="Proteomes" id="UP000009149">
    <property type="component" value="Chromosome"/>
</dbReference>
<keyword evidence="1" id="KW-0812">Transmembrane</keyword>
<gene>
    <name evidence="2" type="ordered locus">Minf_2126</name>
</gene>
<dbReference type="KEGG" id="min:Minf_2126"/>
<dbReference type="STRING" id="481448.Minf_2126"/>
<sequence>MKQDEGVVNKKEFLRFCRTLWFIGFLLVKNFTFFLKNRL</sequence>
<organism evidence="2 3">
    <name type="scientific">Methylacidiphilum infernorum (isolate V4)</name>
    <name type="common">Methylokorus infernorum (strain V4)</name>
    <dbReference type="NCBI Taxonomy" id="481448"/>
    <lineage>
        <taxon>Bacteria</taxon>
        <taxon>Pseudomonadati</taxon>
        <taxon>Verrucomicrobiota</taxon>
        <taxon>Methylacidiphilae</taxon>
        <taxon>Methylacidiphilales</taxon>
        <taxon>Methylacidiphilaceae</taxon>
        <taxon>Methylacidiphilum (ex Ratnadevi et al. 2023)</taxon>
    </lineage>
</organism>
<evidence type="ECO:0000313" key="3">
    <source>
        <dbReference type="Proteomes" id="UP000009149"/>
    </source>
</evidence>